<proteinExistence type="predicted"/>
<sequence>MKFESIPAGGRMLSVYLPPSYASGGSRRYPVLYVQDDAELMEHSVNFIDSLYASGELPELIVAGVPSACRNDDYTPWPAEAVAPGRPGFGGAGRAYVDELAGRIKPALDAQLRTMPEPEHTGIGGGSLGGLIALLAAYWRPDAFGAAAAISPSLWYEGALDYIRREPAPDARLRLYLSVGTAEGSLKTNRQRGMAASVPEAARILLAKGFPAQRLRLELEPGGTHDAMFMALRFPAALRFLFGGGAAEPGGPVRHAEAEAAEPGGPARHAEAEAAEPGGPARHAEAEAAEPAGPARHAEAEAAASRAALAGSAAAAQSASAIAAASDLPAAASQTDGQTTAQTTAQTAALPSRYSVPGTECFPLTSRAGLEYRIFVHVPVKPAPPSGYPLLCAVDGNSVFGSLAEAMRLQTRHPKGLPPGIVVGIGYPTDEPFATERRFVDLTTPAEMEGLRPDGSSWPANGGAEAFLDFLQAELLPELERRYPIDPRRRTLSGHSLGGFFSLYALIRRPGLFRSHVAGSPSLWWNERMLLKLLPELEARLQSGGSAALMLAIGGEEKGSMLQDTRELRRRLLPLAESGRLRLTYAEFEDEGHVSVLHPLLSPMLRFAFLDK</sequence>
<comment type="caution">
    <text evidence="2">The sequence shown here is derived from an EMBL/GenBank/DDBJ whole genome shotgun (WGS) entry which is preliminary data.</text>
</comment>
<dbReference type="Gene3D" id="3.40.50.1820">
    <property type="entry name" value="alpha/beta hydrolase"/>
    <property type="match status" value="2"/>
</dbReference>
<dbReference type="PANTHER" id="PTHR48098:SF6">
    <property type="entry name" value="FERRI-BACILLIBACTIN ESTERASE BESA"/>
    <property type="match status" value="1"/>
</dbReference>
<evidence type="ECO:0000313" key="3">
    <source>
        <dbReference type="Proteomes" id="UP000234789"/>
    </source>
</evidence>
<name>A0A2N5N048_9BACL</name>
<reference evidence="2 3" key="1">
    <citation type="submission" date="2017-05" db="EMBL/GenBank/DDBJ databases">
        <title>Functional genome analysis of Paenibacillus pasadenensis strain R16: insights on endophytic life style and antifungal activity.</title>
        <authorList>
            <person name="Passera A."/>
            <person name="Marcolungo L."/>
            <person name="Casati P."/>
            <person name="Brasca M."/>
            <person name="Quaglino F."/>
            <person name="Delledonne M."/>
        </authorList>
    </citation>
    <scope>NUCLEOTIDE SEQUENCE [LARGE SCALE GENOMIC DNA]</scope>
    <source>
        <strain evidence="2 3">R16</strain>
    </source>
</reference>
<dbReference type="GO" id="GO:0016787">
    <property type="term" value="F:hydrolase activity"/>
    <property type="evidence" value="ECO:0007669"/>
    <property type="project" value="UniProtKB-KW"/>
</dbReference>
<protein>
    <submittedName>
        <fullName evidence="2">Trilactone hydrolase [bacillibactin] siderophore</fullName>
    </submittedName>
</protein>
<keyword evidence="2" id="KW-0378">Hydrolase</keyword>
<dbReference type="PANTHER" id="PTHR48098">
    <property type="entry name" value="ENTEROCHELIN ESTERASE-RELATED"/>
    <property type="match status" value="1"/>
</dbReference>
<dbReference type="RefSeq" id="WP_101808331.1">
    <property type="nucleotide sequence ID" value="NZ_NFEZ01000004.1"/>
</dbReference>
<dbReference type="AlphaFoldDB" id="A0A2N5N048"/>
<feature type="compositionally biased region" description="Low complexity" evidence="1">
    <location>
        <begin position="289"/>
        <end position="303"/>
    </location>
</feature>
<dbReference type="InterPro" id="IPR050583">
    <property type="entry name" value="Mycobacterial_A85_antigen"/>
</dbReference>
<dbReference type="InterPro" id="IPR029058">
    <property type="entry name" value="AB_hydrolase_fold"/>
</dbReference>
<dbReference type="Proteomes" id="UP000234789">
    <property type="component" value="Unassembled WGS sequence"/>
</dbReference>
<dbReference type="InterPro" id="IPR000801">
    <property type="entry name" value="Esterase-like"/>
</dbReference>
<accession>A0A2N5N048</accession>
<evidence type="ECO:0000256" key="1">
    <source>
        <dbReference type="SAM" id="MobiDB-lite"/>
    </source>
</evidence>
<dbReference type="Pfam" id="PF00756">
    <property type="entry name" value="Esterase"/>
    <property type="match status" value="2"/>
</dbReference>
<feature type="region of interest" description="Disordered" evidence="1">
    <location>
        <begin position="251"/>
        <end position="303"/>
    </location>
</feature>
<organism evidence="2 3">
    <name type="scientific">Paenibacillus pasadenensis</name>
    <dbReference type="NCBI Taxonomy" id="217090"/>
    <lineage>
        <taxon>Bacteria</taxon>
        <taxon>Bacillati</taxon>
        <taxon>Bacillota</taxon>
        <taxon>Bacilli</taxon>
        <taxon>Bacillales</taxon>
        <taxon>Paenibacillaceae</taxon>
        <taxon>Paenibacillus</taxon>
    </lineage>
</organism>
<evidence type="ECO:0000313" key="2">
    <source>
        <dbReference type="EMBL" id="PLT43705.1"/>
    </source>
</evidence>
<keyword evidence="3" id="KW-1185">Reference proteome</keyword>
<dbReference type="SUPFAM" id="SSF53474">
    <property type="entry name" value="alpha/beta-Hydrolases"/>
    <property type="match status" value="2"/>
</dbReference>
<dbReference type="EMBL" id="NFEZ01000004">
    <property type="protein sequence ID" value="PLT43705.1"/>
    <property type="molecule type" value="Genomic_DNA"/>
</dbReference>
<gene>
    <name evidence="2" type="ORF">B8V81_2136</name>
</gene>